<name>A0A5B8XCF2_9RICK</name>
<feature type="coiled-coil region" evidence="1">
    <location>
        <begin position="5"/>
        <end position="32"/>
    </location>
</feature>
<keyword evidence="1" id="KW-0175">Coiled coil</keyword>
<dbReference type="AlphaFoldDB" id="A0A5B8XCF2"/>
<accession>A0A5B8XCF2</accession>
<evidence type="ECO:0000256" key="1">
    <source>
        <dbReference type="SAM" id="Coils"/>
    </source>
</evidence>
<dbReference type="Proteomes" id="UP000321934">
    <property type="component" value="Chromosome"/>
</dbReference>
<gene>
    <name evidence="2" type="ORF">Deia_00185</name>
</gene>
<keyword evidence="3" id="KW-1185">Reference proteome</keyword>
<reference evidence="2 3" key="1">
    <citation type="journal article" date="2019" name="ISME J.">
        <title>Deianiraea, an extracellular bacterium associated with the ciliate Paramecium, suggests an alternative scenario for the evolution of Rickettsiales.</title>
        <authorList>
            <person name="Castelli M."/>
            <person name="Sabaneyeva E."/>
            <person name="Lanzoni O."/>
            <person name="Lebedeva N."/>
            <person name="Floriano A.M."/>
            <person name="Gaiarsa S."/>
            <person name="Benken K."/>
            <person name="Modeo L."/>
            <person name="Bandi C."/>
            <person name="Potekhin A."/>
            <person name="Sassera D."/>
            <person name="Petroni G."/>
        </authorList>
    </citation>
    <scope>NUCLEOTIDE SEQUENCE [LARGE SCALE GENOMIC DNA]</scope>
    <source>
        <strain evidence="2">CyL4-1</strain>
    </source>
</reference>
<organism evidence="2 3">
    <name type="scientific">Candidatus Deianiraea vastatrix</name>
    <dbReference type="NCBI Taxonomy" id="2163644"/>
    <lineage>
        <taxon>Bacteria</taxon>
        <taxon>Pseudomonadati</taxon>
        <taxon>Pseudomonadota</taxon>
        <taxon>Alphaproteobacteria</taxon>
        <taxon>Rickettsiales</taxon>
        <taxon>Candidatus Deianiraeaceae</taxon>
        <taxon>Candidatus Deianiraea</taxon>
    </lineage>
</organism>
<evidence type="ECO:0000313" key="3">
    <source>
        <dbReference type="Proteomes" id="UP000321934"/>
    </source>
</evidence>
<sequence length="323" mass="38253">MKAITIDIIQKIQRIEEKRKEAEQLINNQFIRSKFELLCKELSSDIYTILFEYIESIPNIIKKQGQKIKLEFLSNKCCYDVKSKEISVLHKKITGNFFLKVHENHIKYADYLDEMIAIHKKMNLFIPQYISILPYEKRQKQYTLLPTVGVVNKFDVVSLRIAQPLIITSDKGSPIIYNAKYSDSRRQFLEKDKFLNLQSFYSKDILKPIYKKSKYQEWLNNETIFNYSGFYTIQYVNDTNNIIGLIEHLSRKDIILVLRNKFGGVHRSDISKSFDQQKIDLLFTIFGEERIMQSLYISILSIAYEIEYSWKNYISPILSKIEL</sequence>
<dbReference type="RefSeq" id="WP_146820296.1">
    <property type="nucleotide sequence ID" value="NZ_CP029077.1"/>
</dbReference>
<dbReference type="EMBL" id="CP029077">
    <property type="protein sequence ID" value="QED22993.1"/>
    <property type="molecule type" value="Genomic_DNA"/>
</dbReference>
<proteinExistence type="predicted"/>
<evidence type="ECO:0000313" key="2">
    <source>
        <dbReference type="EMBL" id="QED22993.1"/>
    </source>
</evidence>
<protein>
    <submittedName>
        <fullName evidence="2">Uncharacterized protein</fullName>
    </submittedName>
</protein>